<keyword evidence="6 10" id="KW-0547">Nucleotide-binding</keyword>
<evidence type="ECO:0000256" key="10">
    <source>
        <dbReference type="HAMAP-Rule" id="MF_00185"/>
    </source>
</evidence>
<dbReference type="EC" id="2.5.1.75" evidence="10"/>
<evidence type="ECO:0000256" key="2">
    <source>
        <dbReference type="ARBA" id="ARBA00003213"/>
    </source>
</evidence>
<sequence>MEKVLAIVGPTAVGKTNLSIDIAKKFNGEIISGDSMQVYQKLDIGTAKVTVEEMQGIPHHLIDTKTIHDRFSAADFKETAQKLISEISQRGKLPIVVGGTGFYLQALLRDLELGGSNEDRNQIEAIRVELNQKENDELLSILKTIDLATYENIDRKNRRRIIRAIEVFKVSGQKMSEQQMQPTAVYDDLLIGLNTERSILYQRINHRVNTMLDAGLENEARWLFDETKVPQANKGIGYREWQGYFENEKTLSETIELIQKDSRHYAKRQLTWFRNKMDVNWYDIIQNPQEQAKIYQKIENWLGVKNELER</sequence>
<protein>
    <recommendedName>
        <fullName evidence="10">tRNA dimethylallyltransferase</fullName>
        <ecNumber evidence="10">2.5.1.75</ecNumber>
    </recommendedName>
    <alternativeName>
        <fullName evidence="10">Dimethylallyl diphosphate:tRNA dimethylallyltransferase</fullName>
        <shortName evidence="10">DMAPP:tRNA dimethylallyltransferase</shortName>
        <shortName evidence="10">DMATase</shortName>
    </alternativeName>
    <alternativeName>
        <fullName evidence="10">Isopentenyl-diphosphate:tRNA isopentenyltransferase</fullName>
        <shortName evidence="10">IPP transferase</shortName>
        <shortName evidence="10">IPPT</shortName>
        <shortName evidence="10">IPTase</shortName>
    </alternativeName>
</protein>
<keyword evidence="5 10" id="KW-0819">tRNA processing</keyword>
<dbReference type="GO" id="GO:0005524">
    <property type="term" value="F:ATP binding"/>
    <property type="evidence" value="ECO:0007669"/>
    <property type="project" value="UniProtKB-UniRule"/>
</dbReference>
<dbReference type="SUPFAM" id="SSF52540">
    <property type="entry name" value="P-loop containing nucleoside triphosphate hydrolases"/>
    <property type="match status" value="1"/>
</dbReference>
<evidence type="ECO:0000313" key="15">
    <source>
        <dbReference type="Proteomes" id="UP000196118"/>
    </source>
</evidence>
<evidence type="ECO:0000256" key="9">
    <source>
        <dbReference type="ARBA" id="ARBA00049563"/>
    </source>
</evidence>
<comment type="similarity">
    <text evidence="3 10 13">Belongs to the IPP transferase family.</text>
</comment>
<evidence type="ECO:0000256" key="6">
    <source>
        <dbReference type="ARBA" id="ARBA00022741"/>
    </source>
</evidence>
<feature type="region of interest" description="Interaction with substrate tRNA" evidence="10">
    <location>
        <begin position="34"/>
        <end position="37"/>
    </location>
</feature>
<dbReference type="GO" id="GO:0006400">
    <property type="term" value="P:tRNA modification"/>
    <property type="evidence" value="ECO:0007669"/>
    <property type="project" value="TreeGrafter"/>
</dbReference>
<dbReference type="PANTHER" id="PTHR11088:SF60">
    <property type="entry name" value="TRNA DIMETHYLALLYLTRANSFERASE"/>
    <property type="match status" value="1"/>
</dbReference>
<evidence type="ECO:0000256" key="5">
    <source>
        <dbReference type="ARBA" id="ARBA00022694"/>
    </source>
</evidence>
<comment type="function">
    <text evidence="2 10 12">Catalyzes the transfer of a dimethylallyl group onto the adenine at position 37 in tRNAs that read codons beginning with uridine, leading to the formation of N6-(dimethylallyl)adenosine (i(6)A).</text>
</comment>
<name>A0A1Y0VVX8_PEDPE</name>
<feature type="binding site" evidence="10">
    <location>
        <begin position="11"/>
        <end position="16"/>
    </location>
    <ligand>
        <name>substrate</name>
    </ligand>
</feature>
<dbReference type="EMBL" id="CP021474">
    <property type="protein sequence ID" value="ARW19999.1"/>
    <property type="molecule type" value="Genomic_DNA"/>
</dbReference>
<comment type="catalytic activity">
    <reaction evidence="9 10 11">
        <text>adenosine(37) in tRNA + dimethylallyl diphosphate = N(6)-dimethylallyladenosine(37) in tRNA + diphosphate</text>
        <dbReference type="Rhea" id="RHEA:26482"/>
        <dbReference type="Rhea" id="RHEA-COMP:10162"/>
        <dbReference type="Rhea" id="RHEA-COMP:10375"/>
        <dbReference type="ChEBI" id="CHEBI:33019"/>
        <dbReference type="ChEBI" id="CHEBI:57623"/>
        <dbReference type="ChEBI" id="CHEBI:74411"/>
        <dbReference type="ChEBI" id="CHEBI:74415"/>
        <dbReference type="EC" id="2.5.1.75"/>
    </reaction>
</comment>
<evidence type="ECO:0000256" key="4">
    <source>
        <dbReference type="ARBA" id="ARBA00022679"/>
    </source>
</evidence>
<dbReference type="Pfam" id="PF01715">
    <property type="entry name" value="IPPT"/>
    <property type="match status" value="1"/>
</dbReference>
<dbReference type="HAMAP" id="MF_00185">
    <property type="entry name" value="IPP_trans"/>
    <property type="match status" value="1"/>
</dbReference>
<dbReference type="GO" id="GO:0052381">
    <property type="term" value="F:tRNA dimethylallyltransferase activity"/>
    <property type="evidence" value="ECO:0007669"/>
    <property type="project" value="UniProtKB-UniRule"/>
</dbReference>
<reference evidence="14 15" key="1">
    <citation type="submission" date="2017-05" db="EMBL/GenBank/DDBJ databases">
        <title>Genome sequence of Pediococcus pentosaceus strain SRCM100892.</title>
        <authorList>
            <person name="Cho S.H."/>
        </authorList>
    </citation>
    <scope>NUCLEOTIDE SEQUENCE [LARGE SCALE GENOMIC DNA]</scope>
    <source>
        <strain evidence="14 15">SRCM100892</strain>
    </source>
</reference>
<dbReference type="AlphaFoldDB" id="A0A1Y0VVX8"/>
<accession>A0A1Y0VVX8</accession>
<dbReference type="InterPro" id="IPR027417">
    <property type="entry name" value="P-loop_NTPase"/>
</dbReference>
<gene>
    <name evidence="10 14" type="primary">miaA</name>
    <name evidence="14" type="ORF">S100892_01428</name>
</gene>
<comment type="subunit">
    <text evidence="10">Monomer.</text>
</comment>
<organism evidence="14 15">
    <name type="scientific">Pediococcus pentosaceus</name>
    <dbReference type="NCBI Taxonomy" id="1255"/>
    <lineage>
        <taxon>Bacteria</taxon>
        <taxon>Bacillati</taxon>
        <taxon>Bacillota</taxon>
        <taxon>Bacilli</taxon>
        <taxon>Lactobacillales</taxon>
        <taxon>Lactobacillaceae</taxon>
        <taxon>Pediococcus</taxon>
    </lineage>
</organism>
<feature type="site" description="Interaction with substrate tRNA" evidence="10">
    <location>
        <position position="127"/>
    </location>
</feature>
<dbReference type="Gene3D" id="3.40.50.300">
    <property type="entry name" value="P-loop containing nucleotide triphosphate hydrolases"/>
    <property type="match status" value="1"/>
</dbReference>
<comment type="cofactor">
    <cofactor evidence="1 10">
        <name>Mg(2+)</name>
        <dbReference type="ChEBI" id="CHEBI:18420"/>
    </cofactor>
</comment>
<evidence type="ECO:0000256" key="8">
    <source>
        <dbReference type="ARBA" id="ARBA00022842"/>
    </source>
</evidence>
<evidence type="ECO:0000256" key="13">
    <source>
        <dbReference type="RuleBase" id="RU003785"/>
    </source>
</evidence>
<dbReference type="NCBIfam" id="TIGR00174">
    <property type="entry name" value="miaA"/>
    <property type="match status" value="1"/>
</dbReference>
<dbReference type="Proteomes" id="UP000196118">
    <property type="component" value="Chromosome"/>
</dbReference>
<feature type="site" description="Interaction with substrate tRNA" evidence="10">
    <location>
        <position position="100"/>
    </location>
</feature>
<comment type="caution">
    <text evidence="10">Lacks conserved residue(s) required for the propagation of feature annotation.</text>
</comment>
<evidence type="ECO:0000256" key="3">
    <source>
        <dbReference type="ARBA" id="ARBA00005842"/>
    </source>
</evidence>
<keyword evidence="4 10" id="KW-0808">Transferase</keyword>
<dbReference type="InterPro" id="IPR039657">
    <property type="entry name" value="Dimethylallyltransferase"/>
</dbReference>
<evidence type="ECO:0000256" key="12">
    <source>
        <dbReference type="RuleBase" id="RU003784"/>
    </source>
</evidence>
<dbReference type="PANTHER" id="PTHR11088">
    <property type="entry name" value="TRNA DIMETHYLALLYLTRANSFERASE"/>
    <property type="match status" value="1"/>
</dbReference>
<dbReference type="InterPro" id="IPR018022">
    <property type="entry name" value="IPT"/>
</dbReference>
<evidence type="ECO:0000256" key="1">
    <source>
        <dbReference type="ARBA" id="ARBA00001946"/>
    </source>
</evidence>
<keyword evidence="8 10" id="KW-0460">Magnesium</keyword>
<evidence type="ECO:0000256" key="7">
    <source>
        <dbReference type="ARBA" id="ARBA00022840"/>
    </source>
</evidence>
<keyword evidence="7 10" id="KW-0067">ATP-binding</keyword>
<dbReference type="Gene3D" id="1.10.20.140">
    <property type="match status" value="1"/>
</dbReference>
<evidence type="ECO:0000313" key="14">
    <source>
        <dbReference type="EMBL" id="ARW19999.1"/>
    </source>
</evidence>
<evidence type="ECO:0000256" key="11">
    <source>
        <dbReference type="RuleBase" id="RU003783"/>
    </source>
</evidence>
<proteinExistence type="inferred from homology"/>
<feature type="binding site" evidence="10">
    <location>
        <begin position="9"/>
        <end position="16"/>
    </location>
    <ligand>
        <name>ATP</name>
        <dbReference type="ChEBI" id="CHEBI:30616"/>
    </ligand>
</feature>